<feature type="compositionally biased region" description="Low complexity" evidence="2">
    <location>
        <begin position="708"/>
        <end position="724"/>
    </location>
</feature>
<feature type="compositionally biased region" description="Polar residues" evidence="2">
    <location>
        <begin position="241"/>
        <end position="251"/>
    </location>
</feature>
<evidence type="ECO:0000256" key="1">
    <source>
        <dbReference type="ARBA" id="ARBA00022581"/>
    </source>
</evidence>
<feature type="compositionally biased region" description="Basic and acidic residues" evidence="2">
    <location>
        <begin position="668"/>
        <end position="699"/>
    </location>
</feature>
<keyword evidence="1" id="KW-0945">Host-virus interaction</keyword>
<dbReference type="Proteomes" id="UP000467700">
    <property type="component" value="Unassembled WGS sequence"/>
</dbReference>
<feature type="region of interest" description="Disordered" evidence="2">
    <location>
        <begin position="164"/>
        <end position="458"/>
    </location>
</feature>
<feature type="compositionally biased region" description="Pro residues" evidence="2">
    <location>
        <begin position="1662"/>
        <end position="1672"/>
    </location>
</feature>
<feature type="compositionally biased region" description="Low complexity" evidence="2">
    <location>
        <begin position="252"/>
        <end position="262"/>
    </location>
</feature>
<reference evidence="3 4" key="1">
    <citation type="submission" date="2020-01" db="EMBL/GenBank/DDBJ databases">
        <authorList>
            <person name="Gupta K D."/>
        </authorList>
    </citation>
    <scope>NUCLEOTIDE SEQUENCE [LARGE SCALE GENOMIC DNA]</scope>
</reference>
<feature type="compositionally biased region" description="Basic and acidic residues" evidence="2">
    <location>
        <begin position="277"/>
        <end position="297"/>
    </location>
</feature>
<organism evidence="3 4">
    <name type="scientific">Cyclocybe aegerita</name>
    <name type="common">Black poplar mushroom</name>
    <name type="synonym">Agrocybe aegerita</name>
    <dbReference type="NCBI Taxonomy" id="1973307"/>
    <lineage>
        <taxon>Eukaryota</taxon>
        <taxon>Fungi</taxon>
        <taxon>Dikarya</taxon>
        <taxon>Basidiomycota</taxon>
        <taxon>Agaricomycotina</taxon>
        <taxon>Agaricomycetes</taxon>
        <taxon>Agaricomycetidae</taxon>
        <taxon>Agaricales</taxon>
        <taxon>Agaricineae</taxon>
        <taxon>Bolbitiaceae</taxon>
        <taxon>Cyclocybe</taxon>
    </lineage>
</organism>
<feature type="compositionally biased region" description="Basic and acidic residues" evidence="2">
    <location>
        <begin position="123"/>
        <end position="137"/>
    </location>
</feature>
<dbReference type="PANTHER" id="PTHR13037:SF24">
    <property type="entry name" value="POLYCOMB PROTEIN PCL-RELATED"/>
    <property type="match status" value="1"/>
</dbReference>
<gene>
    <name evidence="3" type="ORF">AAE3_LOCUS5412</name>
</gene>
<feature type="region of interest" description="Disordered" evidence="2">
    <location>
        <begin position="1055"/>
        <end position="1253"/>
    </location>
</feature>
<comment type="caution">
    <text evidence="3">The sequence shown here is derived from an EMBL/GenBank/DDBJ whole genome shotgun (WGS) entry which is preliminary data.</text>
</comment>
<feature type="compositionally biased region" description="Low complexity" evidence="2">
    <location>
        <begin position="57"/>
        <end position="67"/>
    </location>
</feature>
<feature type="compositionally biased region" description="Low complexity" evidence="2">
    <location>
        <begin position="427"/>
        <end position="446"/>
    </location>
</feature>
<feature type="compositionally biased region" description="Basic and acidic residues" evidence="2">
    <location>
        <begin position="1364"/>
        <end position="1374"/>
    </location>
</feature>
<feature type="compositionally biased region" description="Low complexity" evidence="2">
    <location>
        <begin position="197"/>
        <end position="232"/>
    </location>
</feature>
<feature type="region of interest" description="Disordered" evidence="2">
    <location>
        <begin position="1275"/>
        <end position="1500"/>
    </location>
</feature>
<name>A0A8S0WIR6_CYCAE</name>
<protein>
    <submittedName>
        <fullName evidence="3">Uncharacterized protein</fullName>
    </submittedName>
</protein>
<evidence type="ECO:0000256" key="2">
    <source>
        <dbReference type="SAM" id="MobiDB-lite"/>
    </source>
</evidence>
<feature type="compositionally biased region" description="Acidic residues" evidence="2">
    <location>
        <begin position="729"/>
        <end position="743"/>
    </location>
</feature>
<feature type="compositionally biased region" description="Basic residues" evidence="2">
    <location>
        <begin position="793"/>
        <end position="804"/>
    </location>
</feature>
<proteinExistence type="predicted"/>
<feature type="region of interest" description="Disordered" evidence="2">
    <location>
        <begin position="793"/>
        <end position="813"/>
    </location>
</feature>
<feature type="compositionally biased region" description="Acidic residues" evidence="2">
    <location>
        <begin position="1182"/>
        <end position="1194"/>
    </location>
</feature>
<evidence type="ECO:0000313" key="3">
    <source>
        <dbReference type="EMBL" id="CAA7263243.1"/>
    </source>
</evidence>
<evidence type="ECO:0000313" key="4">
    <source>
        <dbReference type="Proteomes" id="UP000467700"/>
    </source>
</evidence>
<feature type="compositionally biased region" description="Acidic residues" evidence="2">
    <location>
        <begin position="1125"/>
        <end position="1134"/>
    </location>
</feature>
<feature type="region of interest" description="Disordered" evidence="2">
    <location>
        <begin position="470"/>
        <end position="508"/>
    </location>
</feature>
<feature type="compositionally biased region" description="Basic and acidic residues" evidence="2">
    <location>
        <begin position="1338"/>
        <end position="1347"/>
    </location>
</feature>
<feature type="compositionally biased region" description="Basic residues" evidence="2">
    <location>
        <begin position="1453"/>
        <end position="1464"/>
    </location>
</feature>
<feature type="compositionally biased region" description="Polar residues" evidence="2">
    <location>
        <begin position="15"/>
        <end position="33"/>
    </location>
</feature>
<feature type="region of interest" description="Disordered" evidence="2">
    <location>
        <begin position="579"/>
        <end position="752"/>
    </location>
</feature>
<feature type="compositionally biased region" description="Acidic residues" evidence="2">
    <location>
        <begin position="102"/>
        <end position="122"/>
    </location>
</feature>
<feature type="compositionally biased region" description="Basic and acidic residues" evidence="2">
    <location>
        <begin position="1172"/>
        <end position="1181"/>
    </location>
</feature>
<sequence length="1704" mass="184061">MSENRRPTMDIDITLPNSFSTAFPTNTALSTPKPTKPKHVDFAALSLTGGRKARSRAAAPTGAKSAGKGAGAGAKGEKEKKGQKRRVSVPMATRRSNLAESLSEEEDGEGEDGMDVDVDEDEQQRKELEKKERTHLAVEVDTQRMQLISPPPEEVLVLERGRSVSGHGYGHGRRESTTNVYPYAPNTLTTSGRSPGAALTTLRLNTTANNADASNSNVVNRNANASNTGSGSSKRKRPQAASASAAFTITPSSSRSSKGSTSPEEEEEEDASMTIDGGHDYEQQQQYQEEHEQHEPVEATPNPKPRKQGRLARVPSMAGSPTKGSFASGEMVRRSPMGMDKARAQGKREAQVEARGGAVAAREEPVLPVAVEEDQQEEEDPLGSLKLKNPSVRRAVLSSRGSRRSATPIPPYEPPTDVFTPPREVFISPISAPPRSSRKSTAAAASSKKKGKGLRVNTLIMQTQVKQEIPDDIDLSAPMPPASPTDDPLLLSGPPEPEPGAVLEQEEEEVVVQRRSVEVQVQMEAPDLPPSSPEPPLDTDDAEAVDAFDWHREAADTSIDSSMMLDDPADAEVEPVRLFDFPLGDTGGGWSDSDDDEGAENVPKGGALESEGEGEYTGHWRTLKVPTKQDPPSSATRCRMEDWGRPISPFPYQRAMPLVGEEEQEEEEVRRMSVEPEVHVQQHHEEEAREEEEVRRMSVEPEPEPEPEQVQVQQEVPEIVQVPEAVDASPEDDEESSDGDDDPGLVKITSADPRAAARAVAILKQHDYECCTKLVKRRRVSLDDIARDNRRKSLAAHGVSKTKTKNGAQARSRRSMGVIGERVYIPGSPVVTLPELLEQVEKDVVEKGYGHGQQEAQAQVWRERREREDGSQVFETPVPARSKSANANAFDFERRLSSLSTTTTFPSLLPLAVDSEGGDGPRPWTKDAWKLLDACFTDQRLELGTDGSLANVESVDVDHVVQRFVEICGGWEKVGTFGDEWDRESLLQRAEALKKKQRGGKVAPPTTPGLFTSVATRASGSFVAGSFAFASPSGLRQLKPVAQAHLQAQAQAQARGLEVSNASNARSGTNNSGNTSLGALNRNRAPPPPRRSLLGPSGSGSGPGSSSRPVPPPPSNDGPFQNLGPEDDDEQDEDNGPRRRKRLPGSLLAPRYSHLLEEARAVSGRGLGVGGGKEREEREEREQEQEEEVVDGDGDMSRSSIEGEGDDTSQDASASFDDSNDDQHPDEEDDDEPTLHTQLRSTQPAQPRPSTISTRVKGFLFSYLPTLSTSTLAAKSKSLKPVKQQRGLPLPPPPPSLLTKPRKPVQTPAKPAPARGPVPKELVNLHNVPLPQPKVGKGRRDPPRRLVELVPVPQEVLDKTVNVLEKEKRGERGRRSSGSSVRDLIKGFEEMEREQEQEQKGKGGGRGKGRSGSTPPAIPPLVAGTSSFGGDALPISPDPTSTRATYLTVVPSRSRHTSPRRRSRSTTGSAHSSADESDSGTAHPQEMEIEGTQGGEEVSRDPSVDLFLGQYALKFRDTVEDLPGDLEVLTTSIAKATDWVLRAVHHNPLSIDGGDAFVAQMMSFVNAIMATNFSRIRGPGELDNFSLASLLEAEMSSKDEPTIHPAPVFRPPPPAAHGPLSEGVIDVGAPPDVLMQALDDPGHPASLSCIPASKKRKGVARPVPPPPPPPPQKSKVAYSHPGLPLPINHATKPKPHPTTWAGIA</sequence>
<feature type="compositionally biased region" description="Basic and acidic residues" evidence="2">
    <location>
        <begin position="340"/>
        <end position="352"/>
    </location>
</feature>
<feature type="region of interest" description="Disordered" evidence="2">
    <location>
        <begin position="1"/>
        <end position="137"/>
    </location>
</feature>
<dbReference type="PANTHER" id="PTHR13037">
    <property type="entry name" value="FORMIN"/>
    <property type="match status" value="1"/>
</dbReference>
<feature type="region of interest" description="Disordered" evidence="2">
    <location>
        <begin position="1642"/>
        <end position="1704"/>
    </location>
</feature>
<dbReference type="OrthoDB" id="3258279at2759"/>
<feature type="compositionally biased region" description="Polar residues" evidence="2">
    <location>
        <begin position="1060"/>
        <end position="1078"/>
    </location>
</feature>
<dbReference type="EMBL" id="CACVBS010000038">
    <property type="protein sequence ID" value="CAA7263243.1"/>
    <property type="molecule type" value="Genomic_DNA"/>
</dbReference>
<feature type="compositionally biased region" description="Acidic residues" evidence="2">
    <location>
        <begin position="371"/>
        <end position="381"/>
    </location>
</feature>
<keyword evidence="4" id="KW-1185">Reference proteome</keyword>
<feature type="compositionally biased region" description="Polar residues" evidence="2">
    <location>
        <begin position="1235"/>
        <end position="1253"/>
    </location>
</feature>
<accession>A0A8S0WIR6</accession>
<feature type="compositionally biased region" description="Low complexity" evidence="2">
    <location>
        <begin position="488"/>
        <end position="503"/>
    </location>
</feature>
<feature type="compositionally biased region" description="Basic and acidic residues" evidence="2">
    <location>
        <begin position="1383"/>
        <end position="1401"/>
    </location>
</feature>
<feature type="compositionally biased region" description="Acidic residues" evidence="2">
    <location>
        <begin position="1218"/>
        <end position="1232"/>
    </location>
</feature>